<gene>
    <name evidence="3" type="ORF">MN202_08140</name>
</gene>
<dbReference type="InterPro" id="IPR027417">
    <property type="entry name" value="P-loop_NTPase"/>
</dbReference>
<accession>A0ABU8C6H5</accession>
<feature type="domain" description="DUF4143" evidence="2">
    <location>
        <begin position="221"/>
        <end position="386"/>
    </location>
</feature>
<name>A0ABU8C6H5_9GAMM</name>
<dbReference type="Proteomes" id="UP001375382">
    <property type="component" value="Unassembled WGS sequence"/>
</dbReference>
<dbReference type="PANTHER" id="PTHR33295:SF7">
    <property type="entry name" value="ATPASE"/>
    <property type="match status" value="1"/>
</dbReference>
<dbReference type="SUPFAM" id="SSF52540">
    <property type="entry name" value="P-loop containing nucleoside triphosphate hydrolases"/>
    <property type="match status" value="1"/>
</dbReference>
<keyword evidence="4" id="KW-1185">Reference proteome</keyword>
<evidence type="ECO:0000259" key="2">
    <source>
        <dbReference type="Pfam" id="PF13635"/>
    </source>
</evidence>
<dbReference type="Pfam" id="PF13173">
    <property type="entry name" value="AAA_14"/>
    <property type="match status" value="1"/>
</dbReference>
<proteinExistence type="predicted"/>
<dbReference type="RefSeq" id="WP_335735604.1">
    <property type="nucleotide sequence ID" value="NZ_JALAAR010000005.1"/>
</dbReference>
<dbReference type="InterPro" id="IPR041682">
    <property type="entry name" value="AAA_14"/>
</dbReference>
<reference evidence="3 4" key="1">
    <citation type="journal article" date="2023" name="Ecotoxicol. Environ. Saf.">
        <title>Mercury remediation potential of mercury-resistant strain Rheinheimera metallidurans sp. nov. isolated from a municipal waste dumping site.</title>
        <authorList>
            <person name="Yadav V."/>
            <person name="Manjhi A."/>
            <person name="Vadakedath N."/>
        </authorList>
    </citation>
    <scope>NUCLEOTIDE SEQUENCE [LARGE SCALE GENOMIC DNA]</scope>
    <source>
        <strain evidence="3 4">E-49</strain>
    </source>
</reference>
<comment type="caution">
    <text evidence="3">The sequence shown here is derived from an EMBL/GenBank/DDBJ whole genome shotgun (WGS) entry which is preliminary data.</text>
</comment>
<dbReference type="InterPro" id="IPR025420">
    <property type="entry name" value="DUF4143"/>
</dbReference>
<dbReference type="EMBL" id="JALAAR010000005">
    <property type="protein sequence ID" value="MEH8017198.1"/>
    <property type="molecule type" value="Genomic_DNA"/>
</dbReference>
<dbReference type="Gene3D" id="3.40.50.300">
    <property type="entry name" value="P-loop containing nucleotide triphosphate hydrolases"/>
    <property type="match status" value="1"/>
</dbReference>
<evidence type="ECO:0000313" key="4">
    <source>
        <dbReference type="Proteomes" id="UP001375382"/>
    </source>
</evidence>
<organism evidence="3 4">
    <name type="scientific">Rheinheimera muenzenbergensis</name>
    <dbReference type="NCBI Taxonomy" id="1193628"/>
    <lineage>
        <taxon>Bacteria</taxon>
        <taxon>Pseudomonadati</taxon>
        <taxon>Pseudomonadota</taxon>
        <taxon>Gammaproteobacteria</taxon>
        <taxon>Chromatiales</taxon>
        <taxon>Chromatiaceae</taxon>
        <taxon>Rheinheimera</taxon>
    </lineage>
</organism>
<protein>
    <submittedName>
        <fullName evidence="3">AAA family ATPase</fullName>
    </submittedName>
</protein>
<dbReference type="Pfam" id="PF13635">
    <property type="entry name" value="DUF4143"/>
    <property type="match status" value="1"/>
</dbReference>
<sequence>MERDLLTALLRWKAKPERKPLLIDGARQTGKTYLLQQLFGRQFAKVLRIDFLESPQMQDAFAGSLSPADVLGNIELLTGQPFNMATDLLILDEIGECPRAVTALKYFAEQTPQAFIAASGSNIGLLNTFPVGKVEQYNLRPLTFREFLLASGEAMLLKAYDAGQNSAAAHTKLFDKLTDYYFTGGMPEAVRLWFKLAEQSLLERVKAVSQVHADLLAGYVRDFGKYSGKVDAALIEAVFTAVPAQLAAVMDESVKRFKLKHVYERKSRYQELEGGIIWLEKCRLILKNYPVEGTPRSPLAAYKKDNMVKLFLFDVGLLNHMLGVSYLEIKQQNYDYKGYIAENFVQQELAALGVDPSFSWSDARAEIEFILSDSTGNVIPLEVKSGKRTKARSLQSYIEKCNPIKTIKLTGTQGSSPLEQQHLMYPLYYTAHAVSQNLQTLV</sequence>
<evidence type="ECO:0000313" key="3">
    <source>
        <dbReference type="EMBL" id="MEH8017198.1"/>
    </source>
</evidence>
<feature type="domain" description="AAA" evidence="1">
    <location>
        <begin position="18"/>
        <end position="148"/>
    </location>
</feature>
<dbReference type="PANTHER" id="PTHR33295">
    <property type="entry name" value="ATPASE"/>
    <property type="match status" value="1"/>
</dbReference>
<evidence type="ECO:0000259" key="1">
    <source>
        <dbReference type="Pfam" id="PF13173"/>
    </source>
</evidence>